<reference evidence="1" key="1">
    <citation type="journal article" date="2023" name="G3 (Bethesda)">
        <title>Whole genome assemblies of Zophobas morio and Tenebrio molitor.</title>
        <authorList>
            <person name="Kaur S."/>
            <person name="Stinson S.A."/>
            <person name="diCenzo G.C."/>
        </authorList>
    </citation>
    <scope>NUCLEOTIDE SEQUENCE</scope>
    <source>
        <strain evidence="1">QUZm001</strain>
    </source>
</reference>
<sequence length="103" mass="11911">MSASSLSSLSEENDEEGRLQAARIHCPRRFFVRKDPFELYDDMDFKERYINNKNTFNELLNLIGHHLEPTTKRNHSISATPCYLTISGKCSISTSARGQYWHS</sequence>
<evidence type="ECO:0000313" key="2">
    <source>
        <dbReference type="Proteomes" id="UP001168821"/>
    </source>
</evidence>
<dbReference type="AlphaFoldDB" id="A0AA38IL67"/>
<comment type="caution">
    <text evidence="1">The sequence shown here is derived from an EMBL/GenBank/DDBJ whole genome shotgun (WGS) entry which is preliminary data.</text>
</comment>
<gene>
    <name evidence="1" type="ORF">Zmor_014923</name>
</gene>
<dbReference type="EMBL" id="JALNTZ010000004">
    <property type="protein sequence ID" value="KAJ3655812.1"/>
    <property type="molecule type" value="Genomic_DNA"/>
</dbReference>
<evidence type="ECO:0000313" key="1">
    <source>
        <dbReference type="EMBL" id="KAJ3655812.1"/>
    </source>
</evidence>
<accession>A0AA38IL67</accession>
<proteinExistence type="predicted"/>
<keyword evidence="2" id="KW-1185">Reference proteome</keyword>
<name>A0AA38IL67_9CUCU</name>
<organism evidence="1 2">
    <name type="scientific">Zophobas morio</name>
    <dbReference type="NCBI Taxonomy" id="2755281"/>
    <lineage>
        <taxon>Eukaryota</taxon>
        <taxon>Metazoa</taxon>
        <taxon>Ecdysozoa</taxon>
        <taxon>Arthropoda</taxon>
        <taxon>Hexapoda</taxon>
        <taxon>Insecta</taxon>
        <taxon>Pterygota</taxon>
        <taxon>Neoptera</taxon>
        <taxon>Endopterygota</taxon>
        <taxon>Coleoptera</taxon>
        <taxon>Polyphaga</taxon>
        <taxon>Cucujiformia</taxon>
        <taxon>Tenebrionidae</taxon>
        <taxon>Zophobas</taxon>
    </lineage>
</organism>
<protein>
    <submittedName>
        <fullName evidence="1">Uncharacterized protein</fullName>
    </submittedName>
</protein>
<dbReference type="Proteomes" id="UP001168821">
    <property type="component" value="Unassembled WGS sequence"/>
</dbReference>